<feature type="compositionally biased region" description="Low complexity" evidence="1">
    <location>
        <begin position="154"/>
        <end position="164"/>
    </location>
</feature>
<sequence length="173" mass="18914">MPANDDAPNEDTGRCQNWYEPHTCHRGFSPELPPNETPPPFGNDNAPANGESQTRPAKSKPRNGDARRKVQGPRTNHTPAEADFHLSLPPALTPKSKTRDPAKDSRENGRLRTPKMMPSWYKTVPYTHFGGIQIETPEMTTYPNGNPHPTVKCQAAPPTTPAQAVSTDGTTPA</sequence>
<feature type="compositionally biased region" description="Basic and acidic residues" evidence="1">
    <location>
        <begin position="97"/>
        <end position="110"/>
    </location>
</feature>
<dbReference type="Proteomes" id="UP000886523">
    <property type="component" value="Unassembled WGS sequence"/>
</dbReference>
<organism evidence="2 3">
    <name type="scientific">Hydnum rufescens UP504</name>
    <dbReference type="NCBI Taxonomy" id="1448309"/>
    <lineage>
        <taxon>Eukaryota</taxon>
        <taxon>Fungi</taxon>
        <taxon>Dikarya</taxon>
        <taxon>Basidiomycota</taxon>
        <taxon>Agaricomycotina</taxon>
        <taxon>Agaricomycetes</taxon>
        <taxon>Cantharellales</taxon>
        <taxon>Hydnaceae</taxon>
        <taxon>Hydnum</taxon>
    </lineage>
</organism>
<gene>
    <name evidence="2" type="ORF">BS47DRAFT_1365467</name>
</gene>
<feature type="region of interest" description="Disordered" evidence="1">
    <location>
        <begin position="138"/>
        <end position="173"/>
    </location>
</feature>
<feature type="compositionally biased region" description="Pro residues" evidence="1">
    <location>
        <begin position="31"/>
        <end position="41"/>
    </location>
</feature>
<evidence type="ECO:0000313" key="3">
    <source>
        <dbReference type="Proteomes" id="UP000886523"/>
    </source>
</evidence>
<dbReference type="AlphaFoldDB" id="A0A9P6APN0"/>
<evidence type="ECO:0000256" key="1">
    <source>
        <dbReference type="SAM" id="MobiDB-lite"/>
    </source>
</evidence>
<proteinExistence type="predicted"/>
<comment type="caution">
    <text evidence="2">The sequence shown here is derived from an EMBL/GenBank/DDBJ whole genome shotgun (WGS) entry which is preliminary data.</text>
</comment>
<dbReference type="EMBL" id="MU129042">
    <property type="protein sequence ID" value="KAF9509130.1"/>
    <property type="molecule type" value="Genomic_DNA"/>
</dbReference>
<reference evidence="2" key="1">
    <citation type="journal article" date="2020" name="Nat. Commun.">
        <title>Large-scale genome sequencing of mycorrhizal fungi provides insights into the early evolution of symbiotic traits.</title>
        <authorList>
            <person name="Miyauchi S."/>
            <person name="Kiss E."/>
            <person name="Kuo A."/>
            <person name="Drula E."/>
            <person name="Kohler A."/>
            <person name="Sanchez-Garcia M."/>
            <person name="Morin E."/>
            <person name="Andreopoulos B."/>
            <person name="Barry K.W."/>
            <person name="Bonito G."/>
            <person name="Buee M."/>
            <person name="Carver A."/>
            <person name="Chen C."/>
            <person name="Cichocki N."/>
            <person name="Clum A."/>
            <person name="Culley D."/>
            <person name="Crous P.W."/>
            <person name="Fauchery L."/>
            <person name="Girlanda M."/>
            <person name="Hayes R.D."/>
            <person name="Keri Z."/>
            <person name="LaButti K."/>
            <person name="Lipzen A."/>
            <person name="Lombard V."/>
            <person name="Magnuson J."/>
            <person name="Maillard F."/>
            <person name="Murat C."/>
            <person name="Nolan M."/>
            <person name="Ohm R.A."/>
            <person name="Pangilinan J."/>
            <person name="Pereira M.F."/>
            <person name="Perotto S."/>
            <person name="Peter M."/>
            <person name="Pfister S."/>
            <person name="Riley R."/>
            <person name="Sitrit Y."/>
            <person name="Stielow J.B."/>
            <person name="Szollosi G."/>
            <person name="Zifcakova L."/>
            <person name="Stursova M."/>
            <person name="Spatafora J.W."/>
            <person name="Tedersoo L."/>
            <person name="Vaario L.M."/>
            <person name="Yamada A."/>
            <person name="Yan M."/>
            <person name="Wang P."/>
            <person name="Xu J."/>
            <person name="Bruns T."/>
            <person name="Baldrian P."/>
            <person name="Vilgalys R."/>
            <person name="Dunand C."/>
            <person name="Henrissat B."/>
            <person name="Grigoriev I.V."/>
            <person name="Hibbett D."/>
            <person name="Nagy L.G."/>
            <person name="Martin F.M."/>
        </authorList>
    </citation>
    <scope>NUCLEOTIDE SEQUENCE</scope>
    <source>
        <strain evidence="2">UP504</strain>
    </source>
</reference>
<evidence type="ECO:0000313" key="2">
    <source>
        <dbReference type="EMBL" id="KAF9509130.1"/>
    </source>
</evidence>
<feature type="region of interest" description="Disordered" evidence="1">
    <location>
        <begin position="1"/>
        <end position="116"/>
    </location>
</feature>
<name>A0A9P6APN0_9AGAM</name>
<protein>
    <submittedName>
        <fullName evidence="2">Uncharacterized protein</fullName>
    </submittedName>
</protein>
<accession>A0A9P6APN0</accession>
<keyword evidence="3" id="KW-1185">Reference proteome</keyword>